<evidence type="ECO:0000313" key="2">
    <source>
        <dbReference type="EMBL" id="SSA36606.1"/>
    </source>
</evidence>
<reference evidence="2 3" key="1">
    <citation type="submission" date="2016-10" db="EMBL/GenBank/DDBJ databases">
        <authorList>
            <person name="Cai Z."/>
        </authorList>
    </citation>
    <scope>NUCLEOTIDE SEQUENCE [LARGE SCALE GENOMIC DNA]</scope>
    <source>
        <strain evidence="2 3">CGMCC 1.10826</strain>
    </source>
</reference>
<name>A0A2Y8ZYE9_9MICO</name>
<keyword evidence="3" id="KW-1185">Reference proteome</keyword>
<evidence type="ECO:0000313" key="3">
    <source>
        <dbReference type="Proteomes" id="UP000250222"/>
    </source>
</evidence>
<gene>
    <name evidence="2" type="ORF">SAMN05216184_101270</name>
</gene>
<protein>
    <submittedName>
        <fullName evidence="2">Uncharacterized protein</fullName>
    </submittedName>
</protein>
<accession>A0A2Y8ZYE9</accession>
<evidence type="ECO:0000256" key="1">
    <source>
        <dbReference type="SAM" id="Phobius"/>
    </source>
</evidence>
<dbReference type="EMBL" id="UETB01000001">
    <property type="protein sequence ID" value="SSA36606.1"/>
    <property type="molecule type" value="Genomic_DNA"/>
</dbReference>
<dbReference type="Proteomes" id="UP000250222">
    <property type="component" value="Unassembled WGS sequence"/>
</dbReference>
<keyword evidence="1" id="KW-0472">Membrane</keyword>
<keyword evidence="1" id="KW-1133">Transmembrane helix</keyword>
<dbReference type="RefSeq" id="WP_220035052.1">
    <property type="nucleotide sequence ID" value="NZ_QKLZ01000001.1"/>
</dbReference>
<dbReference type="AlphaFoldDB" id="A0A2Y8ZYE9"/>
<keyword evidence="1" id="KW-0812">Transmembrane</keyword>
<sequence>MSVALTDLPAQLSATLVEKQHQLIDTAKDRFDNAVVRYDAWFLVFVAVLLALGFVLVAGAAVWCLTKAGGRRFTGGMTWKNGFSLWIECR</sequence>
<feature type="transmembrane region" description="Helical" evidence="1">
    <location>
        <begin position="40"/>
        <end position="65"/>
    </location>
</feature>
<proteinExistence type="predicted"/>
<organism evidence="2 3">
    <name type="scientific">Georgenia satyanarayanai</name>
    <dbReference type="NCBI Taxonomy" id="860221"/>
    <lineage>
        <taxon>Bacteria</taxon>
        <taxon>Bacillati</taxon>
        <taxon>Actinomycetota</taxon>
        <taxon>Actinomycetes</taxon>
        <taxon>Micrococcales</taxon>
        <taxon>Bogoriellaceae</taxon>
        <taxon>Georgenia</taxon>
    </lineage>
</organism>